<dbReference type="PANTHER" id="PTHR34554:SF1">
    <property type="entry name" value="ALANINE-TRNA LIGASE"/>
    <property type="match status" value="1"/>
</dbReference>
<organism evidence="4 5">
    <name type="scientific">Mucuna pruriens</name>
    <name type="common">Velvet bean</name>
    <name type="synonym">Dolichos pruriens</name>
    <dbReference type="NCBI Taxonomy" id="157652"/>
    <lineage>
        <taxon>Eukaryota</taxon>
        <taxon>Viridiplantae</taxon>
        <taxon>Streptophyta</taxon>
        <taxon>Embryophyta</taxon>
        <taxon>Tracheophyta</taxon>
        <taxon>Spermatophyta</taxon>
        <taxon>Magnoliopsida</taxon>
        <taxon>eudicotyledons</taxon>
        <taxon>Gunneridae</taxon>
        <taxon>Pentapetalae</taxon>
        <taxon>rosids</taxon>
        <taxon>fabids</taxon>
        <taxon>Fabales</taxon>
        <taxon>Fabaceae</taxon>
        <taxon>Papilionoideae</taxon>
        <taxon>50 kb inversion clade</taxon>
        <taxon>NPAAA clade</taxon>
        <taxon>indigoferoid/millettioid clade</taxon>
        <taxon>Phaseoleae</taxon>
        <taxon>Mucuna</taxon>
    </lineage>
</organism>
<dbReference type="Proteomes" id="UP000257109">
    <property type="component" value="Unassembled WGS sequence"/>
</dbReference>
<accession>A0A371GI34</accession>
<feature type="non-terminal residue" evidence="4">
    <location>
        <position position="1"/>
    </location>
</feature>
<feature type="region of interest" description="Disordered" evidence="2">
    <location>
        <begin position="1"/>
        <end position="22"/>
    </location>
</feature>
<evidence type="ECO:0000256" key="1">
    <source>
        <dbReference type="SAM" id="Coils"/>
    </source>
</evidence>
<keyword evidence="3" id="KW-1133">Transmembrane helix</keyword>
<dbReference type="PANTHER" id="PTHR34554">
    <property type="entry name" value="RGS1-HXK1-INTERACTING PROTEIN 1"/>
    <property type="match status" value="1"/>
</dbReference>
<dbReference type="OrthoDB" id="1907298at2759"/>
<comment type="caution">
    <text evidence="4">The sequence shown here is derived from an EMBL/GenBank/DDBJ whole genome shotgun (WGS) entry which is preliminary data.</text>
</comment>
<reference evidence="4" key="1">
    <citation type="submission" date="2018-05" db="EMBL/GenBank/DDBJ databases">
        <title>Draft genome of Mucuna pruriens seed.</title>
        <authorList>
            <person name="Nnadi N.E."/>
            <person name="Vos R."/>
            <person name="Hasami M.H."/>
            <person name="Devisetty U.K."/>
            <person name="Aguiy J.C."/>
        </authorList>
    </citation>
    <scope>NUCLEOTIDE SEQUENCE [LARGE SCALE GENOMIC DNA]</scope>
    <source>
        <strain evidence="4">JCA_2017</strain>
    </source>
</reference>
<dbReference type="STRING" id="157652.A0A371GI34"/>
<evidence type="ECO:0000256" key="3">
    <source>
        <dbReference type="SAM" id="Phobius"/>
    </source>
</evidence>
<keyword evidence="1" id="KW-0175">Coiled coil</keyword>
<gene>
    <name evidence="4" type="ORF">CR513_27967</name>
</gene>
<evidence type="ECO:0000313" key="5">
    <source>
        <dbReference type="Proteomes" id="UP000257109"/>
    </source>
</evidence>
<keyword evidence="5" id="KW-1185">Reference proteome</keyword>
<feature type="coiled-coil region" evidence="1">
    <location>
        <begin position="198"/>
        <end position="225"/>
    </location>
</feature>
<protein>
    <submittedName>
        <fullName evidence="4">Uncharacterized protein</fullName>
    </submittedName>
</protein>
<name>A0A371GI34_MUCPR</name>
<sequence>MAMVAESAESDPAPDDYPKTNNPQAFDETTAFIDYAVAQAQLYHKAFNDAFDSTVDTAKSRFFQIRSTSSAHIHNTLDSLDDLKSQYNAYEDLLFGKIKEGVLVAASHPVITCGASAALGLLVLKRPRRVLYYNTLRLFASEERKGVPIAETKNLSIALSHQASLETINISIGANLHRINPATTNSFVKRDKLPSSLISRAHAEVKELRQSIELLKAEGEKLEKLAAWQSSLGSLDT</sequence>
<proteinExistence type="predicted"/>
<feature type="transmembrane region" description="Helical" evidence="3">
    <location>
        <begin position="102"/>
        <end position="124"/>
    </location>
</feature>
<dbReference type="EMBL" id="QJKJ01005460">
    <property type="protein sequence ID" value="RDX90196.1"/>
    <property type="molecule type" value="Genomic_DNA"/>
</dbReference>
<dbReference type="InterPro" id="IPR053284">
    <property type="entry name" value="RGS1-HXK1_interactor"/>
</dbReference>
<evidence type="ECO:0000313" key="4">
    <source>
        <dbReference type="EMBL" id="RDX90196.1"/>
    </source>
</evidence>
<dbReference type="AlphaFoldDB" id="A0A371GI34"/>
<keyword evidence="3" id="KW-0472">Membrane</keyword>
<evidence type="ECO:0000256" key="2">
    <source>
        <dbReference type="SAM" id="MobiDB-lite"/>
    </source>
</evidence>
<keyword evidence="3" id="KW-0812">Transmembrane</keyword>